<reference evidence="7" key="1">
    <citation type="journal article" date="2018" name="Curr. Microbiol.">
        <title>Cellulosimicrobium arenosum sp. nov., Isolated from Marine Sediment Sand.</title>
        <authorList>
            <person name="Oh M."/>
            <person name="Kim J.H."/>
            <person name="Yoon J.H."/>
            <person name="Schumann P."/>
            <person name="Kim W."/>
        </authorList>
    </citation>
    <scope>NUCLEOTIDE SEQUENCE</scope>
    <source>
        <strain evidence="7">KCTC 49039</strain>
    </source>
</reference>
<accession>A0A927G8Z6</accession>
<keyword evidence="8" id="KW-1185">Reference proteome</keyword>
<evidence type="ECO:0000313" key="7">
    <source>
        <dbReference type="EMBL" id="MBD8078903.1"/>
    </source>
</evidence>
<organism evidence="7 8">
    <name type="scientific">Cellulosimicrobium arenosum</name>
    <dbReference type="NCBI Taxonomy" id="2708133"/>
    <lineage>
        <taxon>Bacteria</taxon>
        <taxon>Bacillati</taxon>
        <taxon>Actinomycetota</taxon>
        <taxon>Actinomycetes</taxon>
        <taxon>Micrococcales</taxon>
        <taxon>Promicromonosporaceae</taxon>
        <taxon>Cellulosimicrobium</taxon>
    </lineage>
</organism>
<protein>
    <submittedName>
        <fullName evidence="7">ABC transporter substrate-binding protein</fullName>
    </submittedName>
</protein>
<feature type="signal peptide" evidence="5">
    <location>
        <begin position="1"/>
        <end position="33"/>
    </location>
</feature>
<feature type="region of interest" description="Disordered" evidence="4">
    <location>
        <begin position="34"/>
        <end position="55"/>
    </location>
</feature>
<evidence type="ECO:0000256" key="3">
    <source>
        <dbReference type="ARBA" id="ARBA00022729"/>
    </source>
</evidence>
<reference evidence="7" key="2">
    <citation type="submission" date="2020-09" db="EMBL/GenBank/DDBJ databases">
        <authorList>
            <person name="Yu Y."/>
        </authorList>
    </citation>
    <scope>NUCLEOTIDE SEQUENCE</scope>
    <source>
        <strain evidence="7">KCTC 49039</strain>
    </source>
</reference>
<dbReference type="GO" id="GO:0015833">
    <property type="term" value="P:peptide transport"/>
    <property type="evidence" value="ECO:0007669"/>
    <property type="project" value="TreeGrafter"/>
</dbReference>
<keyword evidence="2" id="KW-0813">Transport</keyword>
<dbReference type="RefSeq" id="WP_191828459.1">
    <property type="nucleotide sequence ID" value="NZ_JACYHB010000004.1"/>
</dbReference>
<evidence type="ECO:0000256" key="1">
    <source>
        <dbReference type="ARBA" id="ARBA00005695"/>
    </source>
</evidence>
<name>A0A927G8Z6_9MICO</name>
<dbReference type="Pfam" id="PF00496">
    <property type="entry name" value="SBP_bac_5"/>
    <property type="match status" value="1"/>
</dbReference>
<dbReference type="PANTHER" id="PTHR30290">
    <property type="entry name" value="PERIPLASMIC BINDING COMPONENT OF ABC TRANSPORTER"/>
    <property type="match status" value="1"/>
</dbReference>
<gene>
    <name evidence="7" type="ORF">IF651_07515</name>
</gene>
<dbReference type="CDD" id="cd08509">
    <property type="entry name" value="PBP2_TmCBP_oligosaccharides_like"/>
    <property type="match status" value="1"/>
</dbReference>
<feature type="chain" id="PRO_5038997866" evidence="5">
    <location>
        <begin position="34"/>
        <end position="567"/>
    </location>
</feature>
<evidence type="ECO:0000256" key="5">
    <source>
        <dbReference type="SAM" id="SignalP"/>
    </source>
</evidence>
<dbReference type="PANTHER" id="PTHR30290:SF9">
    <property type="entry name" value="OLIGOPEPTIDE-BINDING PROTEIN APPA"/>
    <property type="match status" value="1"/>
</dbReference>
<evidence type="ECO:0000256" key="2">
    <source>
        <dbReference type="ARBA" id="ARBA00022448"/>
    </source>
</evidence>
<evidence type="ECO:0000256" key="4">
    <source>
        <dbReference type="SAM" id="MobiDB-lite"/>
    </source>
</evidence>
<comment type="similarity">
    <text evidence="1">Belongs to the bacterial solute-binding protein 5 family.</text>
</comment>
<dbReference type="InterPro" id="IPR000914">
    <property type="entry name" value="SBP_5_dom"/>
</dbReference>
<evidence type="ECO:0000313" key="8">
    <source>
        <dbReference type="Proteomes" id="UP000610846"/>
    </source>
</evidence>
<feature type="region of interest" description="Disordered" evidence="4">
    <location>
        <begin position="536"/>
        <end position="567"/>
    </location>
</feature>
<dbReference type="EMBL" id="JACYHB010000004">
    <property type="protein sequence ID" value="MBD8078903.1"/>
    <property type="molecule type" value="Genomic_DNA"/>
</dbReference>
<keyword evidence="3 5" id="KW-0732">Signal</keyword>
<dbReference type="InterPro" id="IPR039424">
    <property type="entry name" value="SBP_5"/>
</dbReference>
<dbReference type="Gene3D" id="3.40.190.10">
    <property type="entry name" value="Periplasmic binding protein-like II"/>
    <property type="match status" value="1"/>
</dbReference>
<sequence>MSSRPLPGGGRRRGAGTLAVVLVAALVTACSGAGDDEPVVREHRPPLTVGMPNTVEEEDNNPFDSGSAAQKLGYAYAVFEPLAQVNANDPTEPPMPWLASSWTWNEDYTRLRIVPREGVTWSDGEPFSAEDVAYSFRIRMENTALNPELLPYEDVTLDDGDVVVSFSSGQYVNQTRPLNALVVPEHLWGALVTEALQDDPLLEPVGTGPYVLDSFSTDEVRLVARDDYWGGELAVPELRYRPFDGNEAITAAYVAGDVQWGWAYITEYNTVYIAADPDNYHQFAPTGLGIDALFLNTRVPPFDDVAVRRAVNAVVNRDDVSLLATSGVWRPLRNATGLPQPAGDDYIAPRFADADLTPDLAAAAQVLADAGYVLEDGVLLDPDDGEPVTFTLTNPEGWSDYMWELELISHAVEPLGIEATVEGQDEAEWFEAIGLGDFQASMHWTDPGATPWDTYSGQMNGSHLRPLGERAEWNFGRFQDERADEAFVRYASTTDPAERTEAMETLQEVYVDQVPTIPLLGRPNAAQYSTRDYTGFPSAADPYASPQPTNPAASLVLTRLRPSDPTS</sequence>
<dbReference type="GO" id="GO:1904680">
    <property type="term" value="F:peptide transmembrane transporter activity"/>
    <property type="evidence" value="ECO:0007669"/>
    <property type="project" value="TreeGrafter"/>
</dbReference>
<evidence type="ECO:0000259" key="6">
    <source>
        <dbReference type="Pfam" id="PF00496"/>
    </source>
</evidence>
<dbReference type="PROSITE" id="PS51257">
    <property type="entry name" value="PROKAR_LIPOPROTEIN"/>
    <property type="match status" value="1"/>
</dbReference>
<comment type="caution">
    <text evidence="7">The sequence shown here is derived from an EMBL/GenBank/DDBJ whole genome shotgun (WGS) entry which is preliminary data.</text>
</comment>
<dbReference type="Gene3D" id="3.10.105.10">
    <property type="entry name" value="Dipeptide-binding Protein, Domain 3"/>
    <property type="match status" value="1"/>
</dbReference>
<dbReference type="Gene3D" id="3.90.76.10">
    <property type="entry name" value="Dipeptide-binding Protein, Domain 1"/>
    <property type="match status" value="1"/>
</dbReference>
<feature type="domain" description="Solute-binding protein family 5" evidence="6">
    <location>
        <begin position="94"/>
        <end position="459"/>
    </location>
</feature>
<dbReference type="Proteomes" id="UP000610846">
    <property type="component" value="Unassembled WGS sequence"/>
</dbReference>
<dbReference type="AlphaFoldDB" id="A0A927G8Z6"/>
<dbReference type="SUPFAM" id="SSF53850">
    <property type="entry name" value="Periplasmic binding protein-like II"/>
    <property type="match status" value="1"/>
</dbReference>
<proteinExistence type="inferred from homology"/>